<evidence type="ECO:0000313" key="2">
    <source>
        <dbReference type="EMBL" id="CQR60873.1"/>
    </source>
</evidence>
<proteinExistence type="predicted"/>
<evidence type="ECO:0000256" key="1">
    <source>
        <dbReference type="SAM" id="SignalP"/>
    </source>
</evidence>
<name>A0A0F7VQP2_STRLW</name>
<dbReference type="AlphaFoldDB" id="A0A0F7VQP2"/>
<reference evidence="2 3" key="1">
    <citation type="submission" date="2015-02" db="EMBL/GenBank/DDBJ databases">
        <authorList>
            <person name="Gomez-Escribano P.J."/>
        </authorList>
    </citation>
    <scope>NUCLEOTIDE SEQUENCE [LARGE SCALE GENOMIC DNA]</scope>
    <source>
        <strain evidence="3">C34 (DSM 42122 / NRRL B-24963)</strain>
    </source>
</reference>
<dbReference type="KEGG" id="sle:sle_14110"/>
<dbReference type="PANTHER" id="PTHR38589">
    <property type="entry name" value="BLR0621 PROTEIN"/>
    <property type="match status" value="1"/>
</dbReference>
<keyword evidence="2" id="KW-0449">Lipoprotein</keyword>
<dbReference type="Proteomes" id="UP000035016">
    <property type="component" value="Chromosome Chromosome"/>
</dbReference>
<feature type="signal peptide" evidence="1">
    <location>
        <begin position="1"/>
        <end position="31"/>
    </location>
</feature>
<feature type="chain" id="PRO_5002524353" evidence="1">
    <location>
        <begin position="32"/>
        <end position="265"/>
    </location>
</feature>
<organism evidence="2 3">
    <name type="scientific">Streptomyces leeuwenhoekii</name>
    <dbReference type="NCBI Taxonomy" id="1437453"/>
    <lineage>
        <taxon>Bacteria</taxon>
        <taxon>Bacillati</taxon>
        <taxon>Actinomycetota</taxon>
        <taxon>Actinomycetes</taxon>
        <taxon>Kitasatosporales</taxon>
        <taxon>Streptomycetaceae</taxon>
        <taxon>Streptomyces</taxon>
    </lineage>
</organism>
<gene>
    <name evidence="2" type="primary">sle_14110</name>
</gene>
<dbReference type="RefSeq" id="WP_047121620.1">
    <property type="nucleotide sequence ID" value="NZ_LN831790.1"/>
</dbReference>
<dbReference type="PROSITE" id="PS51257">
    <property type="entry name" value="PROKAR_LIPOPROTEIN"/>
    <property type="match status" value="1"/>
</dbReference>
<evidence type="ECO:0000313" key="3">
    <source>
        <dbReference type="Proteomes" id="UP000035016"/>
    </source>
</evidence>
<accession>A0A0F7VQP2</accession>
<keyword evidence="1" id="KW-0732">Signal</keyword>
<sequence length="265" mass="27503">MPVRPAHLPGRRARHGTVAAVSAALLLSACAAAPDDGGVTARSGAPVKSTTAAGRAALPGAAGEPKRARQALPGVGPAMLADIPDTARQVLLVTGDGRNEPTSTVRLYQRTTAGGWEAVTAAWPAHNALKGWTHDHRLGDLRSPIGVFALTDAGGLLPDPGTRMPYDQSDAFTVSGTGFEGEPLDGSFDYVVAINYNREPGTSPLDWARPQGAEKGGGIWVHVDHDGPTQACVSIAEEHLEILLRTLDPALKPVIVMGDAATLAR</sequence>
<dbReference type="EMBL" id="LN831790">
    <property type="protein sequence ID" value="CQR60873.1"/>
    <property type="molecule type" value="Genomic_DNA"/>
</dbReference>
<protein>
    <submittedName>
        <fullName evidence="2">Lipoprotein</fullName>
    </submittedName>
</protein>
<dbReference type="PANTHER" id="PTHR38589:SF1">
    <property type="entry name" value="BLR0621 PROTEIN"/>
    <property type="match status" value="1"/>
</dbReference>